<evidence type="ECO:0000256" key="4">
    <source>
        <dbReference type="ARBA" id="ARBA00012381"/>
    </source>
</evidence>
<evidence type="ECO:0000256" key="1">
    <source>
        <dbReference type="ARBA" id="ARBA00001946"/>
    </source>
</evidence>
<dbReference type="FunFam" id="3.90.79.10:FF:000074">
    <property type="entry name" value="Mutt/nudix family protein-like protein"/>
    <property type="match status" value="1"/>
</dbReference>
<dbReference type="SUPFAM" id="SSF55811">
    <property type="entry name" value="Nudix"/>
    <property type="match status" value="1"/>
</dbReference>
<keyword evidence="11" id="KW-1185">Reference proteome</keyword>
<accession>A0A0K0DG73</accession>
<dbReference type="Pfam" id="PF00293">
    <property type="entry name" value="NUDIX"/>
    <property type="match status" value="1"/>
</dbReference>
<reference evidence="11" key="1">
    <citation type="submission" date="2012-09" db="EMBL/GenBank/DDBJ databases">
        <authorList>
            <person name="Martin A.A."/>
        </authorList>
    </citation>
    <scope>NUCLEOTIDE SEQUENCE</scope>
</reference>
<dbReference type="Gene3D" id="3.90.79.10">
    <property type="entry name" value="Nucleoside Triphosphate Pyrophosphohydrolase"/>
    <property type="match status" value="1"/>
</dbReference>
<protein>
    <recommendedName>
        <fullName evidence="4">NAD(+) diphosphatase</fullName>
        <ecNumber evidence="4">3.6.1.22</ecNumber>
    </recommendedName>
</protein>
<dbReference type="STRING" id="6313.A0A0K0DG73"/>
<dbReference type="GO" id="GO:0019677">
    <property type="term" value="P:NAD+ catabolic process"/>
    <property type="evidence" value="ECO:0007669"/>
    <property type="project" value="TreeGrafter"/>
</dbReference>
<evidence type="ECO:0000256" key="7">
    <source>
        <dbReference type="ARBA" id="ARBA00022842"/>
    </source>
</evidence>
<dbReference type="WBParaSite" id="ACAC_0001004101-mRNA-1">
    <property type="protein sequence ID" value="ACAC_0001004101-mRNA-1"/>
    <property type="gene ID" value="ACAC_0001004101"/>
</dbReference>
<evidence type="ECO:0000256" key="6">
    <source>
        <dbReference type="ARBA" id="ARBA00022801"/>
    </source>
</evidence>
<dbReference type="AlphaFoldDB" id="A0A0K0DG73"/>
<dbReference type="InterPro" id="IPR050241">
    <property type="entry name" value="NAD-cap_RNA_hydrolase_NudC"/>
</dbReference>
<dbReference type="Proteomes" id="UP000035642">
    <property type="component" value="Unassembled WGS sequence"/>
</dbReference>
<keyword evidence="6" id="KW-0378">Hydrolase</keyword>
<dbReference type="GO" id="GO:0005777">
    <property type="term" value="C:peroxisome"/>
    <property type="evidence" value="ECO:0007669"/>
    <property type="project" value="TreeGrafter"/>
</dbReference>
<dbReference type="PANTHER" id="PTHR42904:SF6">
    <property type="entry name" value="NAD-CAPPED RNA HYDROLASE NUDT12"/>
    <property type="match status" value="1"/>
</dbReference>
<dbReference type="PROSITE" id="PS51462">
    <property type="entry name" value="NUDIX"/>
    <property type="match status" value="1"/>
</dbReference>
<evidence type="ECO:0000259" key="10">
    <source>
        <dbReference type="PROSITE" id="PS51462"/>
    </source>
</evidence>
<name>A0A0K0DG73_ANGCA</name>
<proteinExistence type="inferred from homology"/>
<dbReference type="Gene3D" id="3.90.79.20">
    <property type="match status" value="1"/>
</dbReference>
<evidence type="ECO:0000256" key="8">
    <source>
        <dbReference type="ARBA" id="ARBA00023027"/>
    </source>
</evidence>
<reference evidence="12" key="2">
    <citation type="submission" date="2017-02" db="UniProtKB">
        <authorList>
            <consortium name="WormBaseParasite"/>
        </authorList>
    </citation>
    <scope>IDENTIFICATION</scope>
</reference>
<dbReference type="GO" id="GO:0035529">
    <property type="term" value="F:NADH pyrophosphatase activity"/>
    <property type="evidence" value="ECO:0007669"/>
    <property type="project" value="TreeGrafter"/>
</dbReference>
<evidence type="ECO:0000256" key="9">
    <source>
        <dbReference type="ARBA" id="ARBA00023679"/>
    </source>
</evidence>
<dbReference type="GO" id="GO:0005829">
    <property type="term" value="C:cytosol"/>
    <property type="evidence" value="ECO:0007669"/>
    <property type="project" value="TreeGrafter"/>
</dbReference>
<dbReference type="CDD" id="cd03429">
    <property type="entry name" value="NUDIX_NADH_pyrophosphatase_Nudt13"/>
    <property type="match status" value="1"/>
</dbReference>
<evidence type="ECO:0000313" key="12">
    <source>
        <dbReference type="WBParaSite" id="ACAC_0001004101-mRNA-1"/>
    </source>
</evidence>
<dbReference type="InterPro" id="IPR000086">
    <property type="entry name" value="NUDIX_hydrolase_dom"/>
</dbReference>
<sequence>MQSCYTIPELSKKLGDYGLSFDTTNSCLLDAVEHSDSEIVRAELAKTFFLSSFMFQSLIRWSRVYLRCPKCGSPLRMRVSKSAAHCVACPRIYYPTVAILQLYPVCITLLSDPTDSHVLLVRHKGSPGGVYTAIAGFAHPGESLEDCVRREVAEEVGVTVSKVVSLNRSQPWPILECSLMCAHYAVADMSMKIDICPNELEAARWYTREEVAVALQRTLDDPFLKA</sequence>
<keyword evidence="8" id="KW-0520">NAD</keyword>
<dbReference type="InterPro" id="IPR015797">
    <property type="entry name" value="NUDIX_hydrolase-like_dom_sf"/>
</dbReference>
<dbReference type="GO" id="GO:0046872">
    <property type="term" value="F:metal ion binding"/>
    <property type="evidence" value="ECO:0007669"/>
    <property type="project" value="UniProtKB-KW"/>
</dbReference>
<feature type="domain" description="Nudix hydrolase" evidence="10">
    <location>
        <begin position="101"/>
        <end position="226"/>
    </location>
</feature>
<organism evidence="11 12">
    <name type="scientific">Angiostrongylus cantonensis</name>
    <name type="common">Rat lungworm</name>
    <dbReference type="NCBI Taxonomy" id="6313"/>
    <lineage>
        <taxon>Eukaryota</taxon>
        <taxon>Metazoa</taxon>
        <taxon>Ecdysozoa</taxon>
        <taxon>Nematoda</taxon>
        <taxon>Chromadorea</taxon>
        <taxon>Rhabditida</taxon>
        <taxon>Rhabditina</taxon>
        <taxon>Rhabditomorpha</taxon>
        <taxon>Strongyloidea</taxon>
        <taxon>Metastrongylidae</taxon>
        <taxon>Angiostrongylus</taxon>
    </lineage>
</organism>
<comment type="catalytic activity">
    <reaction evidence="9">
        <text>a 5'-end NAD(+)-phospho-ribonucleoside in mRNA + H2O = a 5'-end phospho-adenosine-phospho-ribonucleoside in mRNA + beta-nicotinamide D-ribonucleotide + 2 H(+)</text>
        <dbReference type="Rhea" id="RHEA:60876"/>
        <dbReference type="Rhea" id="RHEA-COMP:15698"/>
        <dbReference type="Rhea" id="RHEA-COMP:15719"/>
        <dbReference type="ChEBI" id="CHEBI:14649"/>
        <dbReference type="ChEBI" id="CHEBI:15377"/>
        <dbReference type="ChEBI" id="CHEBI:15378"/>
        <dbReference type="ChEBI" id="CHEBI:144029"/>
        <dbReference type="ChEBI" id="CHEBI:144051"/>
    </reaction>
    <physiologicalReaction direction="left-to-right" evidence="9">
        <dbReference type="Rhea" id="RHEA:60877"/>
    </physiologicalReaction>
</comment>
<keyword evidence="7" id="KW-0460">Magnesium</keyword>
<keyword evidence="5" id="KW-0479">Metal-binding</keyword>
<evidence type="ECO:0000256" key="5">
    <source>
        <dbReference type="ARBA" id="ARBA00022723"/>
    </source>
</evidence>
<evidence type="ECO:0000256" key="3">
    <source>
        <dbReference type="ARBA" id="ARBA00009595"/>
    </source>
</evidence>
<dbReference type="PANTHER" id="PTHR42904">
    <property type="entry name" value="NUDIX HYDROLASE, NUDC SUBFAMILY"/>
    <property type="match status" value="1"/>
</dbReference>
<dbReference type="InterPro" id="IPR049734">
    <property type="entry name" value="NudC-like_C"/>
</dbReference>
<comment type="similarity">
    <text evidence="3">Belongs to the Nudix hydrolase family. NudC subfamily.</text>
</comment>
<comment type="cofactor">
    <cofactor evidence="1">
        <name>Mg(2+)</name>
        <dbReference type="ChEBI" id="CHEBI:18420"/>
    </cofactor>
</comment>
<dbReference type="GO" id="GO:0006742">
    <property type="term" value="P:NADP+ catabolic process"/>
    <property type="evidence" value="ECO:0007669"/>
    <property type="project" value="TreeGrafter"/>
</dbReference>
<dbReference type="InterPro" id="IPR020084">
    <property type="entry name" value="NUDIX_hydrolase_CS"/>
</dbReference>
<comment type="cofactor">
    <cofactor evidence="2">
        <name>Zn(2+)</name>
        <dbReference type="ChEBI" id="CHEBI:29105"/>
    </cofactor>
</comment>
<evidence type="ECO:0000313" key="11">
    <source>
        <dbReference type="Proteomes" id="UP000035642"/>
    </source>
</evidence>
<dbReference type="EC" id="3.6.1.22" evidence="4"/>
<dbReference type="PROSITE" id="PS00893">
    <property type="entry name" value="NUDIX_BOX"/>
    <property type="match status" value="1"/>
</dbReference>
<evidence type="ECO:0000256" key="2">
    <source>
        <dbReference type="ARBA" id="ARBA00001947"/>
    </source>
</evidence>